<proteinExistence type="inferred from homology"/>
<keyword evidence="4" id="KW-0732">Signal</keyword>
<gene>
    <name evidence="6" type="ordered locus">cce_1484</name>
</gene>
<dbReference type="Gene3D" id="3.40.50.1980">
    <property type="entry name" value="Nitrogenase molybdenum iron protein domain"/>
    <property type="match status" value="2"/>
</dbReference>
<evidence type="ECO:0000313" key="7">
    <source>
        <dbReference type="Proteomes" id="UP000001203"/>
    </source>
</evidence>
<dbReference type="Pfam" id="PF01297">
    <property type="entry name" value="ZnuA"/>
    <property type="match status" value="1"/>
</dbReference>
<evidence type="ECO:0000313" key="6">
    <source>
        <dbReference type="EMBL" id="ACB50834.1"/>
    </source>
</evidence>
<dbReference type="PRINTS" id="PR00691">
    <property type="entry name" value="ADHESINB"/>
</dbReference>
<dbReference type="InterPro" id="IPR006127">
    <property type="entry name" value="ZnuA-like"/>
</dbReference>
<evidence type="ECO:0000256" key="3">
    <source>
        <dbReference type="ARBA" id="ARBA00022723"/>
    </source>
</evidence>
<dbReference type="OrthoDB" id="9793396at2"/>
<dbReference type="GO" id="GO:0030313">
    <property type="term" value="C:cell envelope"/>
    <property type="evidence" value="ECO:0007669"/>
    <property type="project" value="UniProtKB-SubCell"/>
</dbReference>
<evidence type="ECO:0000256" key="1">
    <source>
        <dbReference type="ARBA" id="ARBA00004196"/>
    </source>
</evidence>
<dbReference type="eggNOG" id="COG0803">
    <property type="taxonomic scope" value="Bacteria"/>
</dbReference>
<dbReference type="KEGG" id="cyt:cce_1484"/>
<dbReference type="STRING" id="43989.cce_1484"/>
<dbReference type="InterPro" id="IPR006128">
    <property type="entry name" value="Lipoprotein_PsaA-like"/>
</dbReference>
<dbReference type="AlphaFoldDB" id="B1WX90"/>
<dbReference type="InterPro" id="IPR006129">
    <property type="entry name" value="AdhesinB"/>
</dbReference>
<keyword evidence="2 5" id="KW-0813">Transport</keyword>
<reference evidence="6 7" key="1">
    <citation type="journal article" date="2008" name="Proc. Natl. Acad. Sci. U.S.A.">
        <title>The genome of Cyanothece 51142, a unicellular diazotrophic cyanobacterium important in the marine nitrogen cycle.</title>
        <authorList>
            <person name="Welsh E.A."/>
            <person name="Liberton M."/>
            <person name="Stoeckel J."/>
            <person name="Loh T."/>
            <person name="Elvitigala T."/>
            <person name="Wang C."/>
            <person name="Wollam A."/>
            <person name="Fulton R.S."/>
            <person name="Clifton S.W."/>
            <person name="Jacobs J.M."/>
            <person name="Aurora R."/>
            <person name="Ghosh B.K."/>
            <person name="Sherman L.A."/>
            <person name="Smith R.D."/>
            <person name="Wilson R.K."/>
            <person name="Pakrasi H.B."/>
        </authorList>
    </citation>
    <scope>NUCLEOTIDE SEQUENCE [LARGE SCALE GENOMIC DNA]</scope>
    <source>
        <strain evidence="7">ATCC 51142 / BH68</strain>
    </source>
</reference>
<keyword evidence="7" id="KW-1185">Reference proteome</keyword>
<dbReference type="PANTHER" id="PTHR42953:SF1">
    <property type="entry name" value="METAL-BINDING PROTEIN HI_0362-RELATED"/>
    <property type="match status" value="1"/>
</dbReference>
<evidence type="ECO:0000256" key="5">
    <source>
        <dbReference type="RuleBase" id="RU003512"/>
    </source>
</evidence>
<organism evidence="6 7">
    <name type="scientific">Crocosphaera subtropica (strain ATCC 51142 / BH68)</name>
    <name type="common">Cyanothece sp. (strain ATCC 51142)</name>
    <dbReference type="NCBI Taxonomy" id="43989"/>
    <lineage>
        <taxon>Bacteria</taxon>
        <taxon>Bacillati</taxon>
        <taxon>Cyanobacteriota</taxon>
        <taxon>Cyanophyceae</taxon>
        <taxon>Oscillatoriophycideae</taxon>
        <taxon>Chroococcales</taxon>
        <taxon>Aphanothecaceae</taxon>
        <taxon>Crocosphaera</taxon>
        <taxon>Crocosphaera subtropica</taxon>
    </lineage>
</organism>
<dbReference type="PANTHER" id="PTHR42953">
    <property type="entry name" value="HIGH-AFFINITY ZINC UPTAKE SYSTEM PROTEIN ZNUA-RELATED"/>
    <property type="match status" value="1"/>
</dbReference>
<comment type="subcellular location">
    <subcellularLocation>
        <location evidence="1">Cell envelope</location>
    </subcellularLocation>
</comment>
<dbReference type="GO" id="GO:0030001">
    <property type="term" value="P:metal ion transport"/>
    <property type="evidence" value="ECO:0007669"/>
    <property type="project" value="InterPro"/>
</dbReference>
<dbReference type="GO" id="GO:0046872">
    <property type="term" value="F:metal ion binding"/>
    <property type="evidence" value="ECO:0007669"/>
    <property type="project" value="UniProtKB-KW"/>
</dbReference>
<dbReference type="GO" id="GO:0007155">
    <property type="term" value="P:cell adhesion"/>
    <property type="evidence" value="ECO:0007669"/>
    <property type="project" value="InterPro"/>
</dbReference>
<accession>B1WX90</accession>
<keyword evidence="3" id="KW-0479">Metal-binding</keyword>
<dbReference type="SUPFAM" id="SSF53807">
    <property type="entry name" value="Helical backbone' metal receptor"/>
    <property type="match status" value="1"/>
</dbReference>
<evidence type="ECO:0000256" key="4">
    <source>
        <dbReference type="ARBA" id="ARBA00022729"/>
    </source>
</evidence>
<dbReference type="Proteomes" id="UP000001203">
    <property type="component" value="Chromosome circular"/>
</dbReference>
<name>B1WX90_CROS5</name>
<protein>
    <submittedName>
        <fullName evidence="6">Mn2+/Zn2+ family ABC transporter, periplasmic binding protein</fullName>
    </submittedName>
</protein>
<dbReference type="RefSeq" id="WP_009544291.1">
    <property type="nucleotide sequence ID" value="NC_010546.1"/>
</dbReference>
<evidence type="ECO:0000256" key="2">
    <source>
        <dbReference type="ARBA" id="ARBA00022448"/>
    </source>
</evidence>
<dbReference type="PROSITE" id="PS51257">
    <property type="entry name" value="PROKAR_LIPOPROTEIN"/>
    <property type="match status" value="1"/>
</dbReference>
<sequence length="334" mass="37148">MLSLFKLSHPLIPCTLLMGLVGCTTSEPEAVTPTDNRPLVVATTSILCDLTEQLAQETINLQCLIGPGVDPHVYQPTPEDRQAIDKAQLILYGGYNFDASLIKLIEASNNAAPKIAVHEQAVSQPLMGKEHDHGHQHEHQHEHDHLTETVPDPHIWHNANNGIKIVQVISQQLETLQPNYTEQYEINQRQITQELAAIHSWIKEQIATIPVRQRKLVTTHDALGYYVNAYDLTFEGALEGFSTEESPTASRVSELVKDVKKTQVPTIFTENTVNPKLIETVAKEANVKVSQQKLYTDGLGQKGTTGDSYQKMLISNTQTIVTGLGGNYQPFQYQ</sequence>
<dbReference type="InterPro" id="IPR050492">
    <property type="entry name" value="Bact_metal-bind_prot9"/>
</dbReference>
<dbReference type="HOGENOM" id="CLU_016838_1_1_3"/>
<dbReference type="EMBL" id="CP000806">
    <property type="protein sequence ID" value="ACB50834.1"/>
    <property type="molecule type" value="Genomic_DNA"/>
</dbReference>
<comment type="similarity">
    <text evidence="5">Belongs to the bacterial solute-binding protein 9 family.</text>
</comment>
<dbReference type="PRINTS" id="PR00690">
    <property type="entry name" value="ADHESNFAMILY"/>
</dbReference>